<evidence type="ECO:0000313" key="5">
    <source>
        <dbReference type="Proteomes" id="UP000269847"/>
    </source>
</evidence>
<dbReference type="Gene3D" id="1.10.10.10">
    <property type="entry name" value="Winged helix-like DNA-binding domain superfamily/Winged helix DNA-binding domain"/>
    <property type="match status" value="1"/>
</dbReference>
<protein>
    <submittedName>
        <fullName evidence="4">Winged helix family transcriptional regulator</fullName>
    </submittedName>
</protein>
<keyword evidence="3" id="KW-0804">Transcription</keyword>
<dbReference type="GO" id="GO:0003677">
    <property type="term" value="F:DNA binding"/>
    <property type="evidence" value="ECO:0007669"/>
    <property type="project" value="UniProtKB-UniRule"/>
</dbReference>
<reference evidence="4 5" key="1">
    <citation type="submission" date="2018-09" db="EMBL/GenBank/DDBJ databases">
        <title>Complete genome of Bacillus thuringiensis strain QZL38.</title>
        <authorList>
            <person name="Song F."/>
        </authorList>
    </citation>
    <scope>NUCLEOTIDE SEQUENCE [LARGE SCALE GENOMIC DNA]</scope>
    <source>
        <strain evidence="4 5">QZL38</strain>
        <plasmid evidence="4 5">p.1</plasmid>
    </source>
</reference>
<dbReference type="Pfam" id="PF00486">
    <property type="entry name" value="Trans_reg_C"/>
    <property type="match status" value="1"/>
</dbReference>
<dbReference type="InterPro" id="IPR001867">
    <property type="entry name" value="OmpR/PhoB-type_DNA-bd"/>
</dbReference>
<dbReference type="InterPro" id="IPR036388">
    <property type="entry name" value="WH-like_DNA-bd_sf"/>
</dbReference>
<dbReference type="SUPFAM" id="SSF46894">
    <property type="entry name" value="C-terminal effector domain of the bipartite response regulators"/>
    <property type="match status" value="1"/>
</dbReference>
<evidence type="ECO:0000256" key="3">
    <source>
        <dbReference type="ARBA" id="ARBA00023163"/>
    </source>
</evidence>
<dbReference type="GO" id="GO:0000160">
    <property type="term" value="P:phosphorelay signal transduction system"/>
    <property type="evidence" value="ECO:0007669"/>
    <property type="project" value="InterPro"/>
</dbReference>
<geneLocation type="plasmid" evidence="4 5">
    <name>p.1</name>
</geneLocation>
<proteinExistence type="predicted"/>
<dbReference type="GO" id="GO:0006355">
    <property type="term" value="P:regulation of DNA-templated transcription"/>
    <property type="evidence" value="ECO:0007669"/>
    <property type="project" value="InterPro"/>
</dbReference>
<evidence type="ECO:0000256" key="2">
    <source>
        <dbReference type="ARBA" id="ARBA00023125"/>
    </source>
</evidence>
<keyword evidence="1" id="KW-0805">Transcription regulation</keyword>
<organism evidence="4 5">
    <name type="scientific">Bacillus thuringiensis</name>
    <dbReference type="NCBI Taxonomy" id="1428"/>
    <lineage>
        <taxon>Bacteria</taxon>
        <taxon>Bacillati</taxon>
        <taxon>Bacillota</taxon>
        <taxon>Bacilli</taxon>
        <taxon>Bacillales</taxon>
        <taxon>Bacillaceae</taxon>
        <taxon>Bacillus</taxon>
        <taxon>Bacillus cereus group</taxon>
    </lineage>
</organism>
<sequence>MINNNALLTLDVNLQLDIQKETIIKNGLQLSLSRIQFKLLFYLVCNKKVPISSEELIQYAWGTNDYITKDELYVYICRLRKRIEDDFKNPKLLLSIRRVGYMYYPPQFVELNSKI</sequence>
<dbReference type="AlphaFoldDB" id="A0A9W3VHQ2"/>
<dbReference type="EMBL" id="CP032614">
    <property type="protein sequence ID" value="AYF85463.1"/>
    <property type="molecule type" value="Genomic_DNA"/>
</dbReference>
<dbReference type="InterPro" id="IPR016032">
    <property type="entry name" value="Sig_transdc_resp-reg_C-effctor"/>
</dbReference>
<dbReference type="CDD" id="cd00383">
    <property type="entry name" value="trans_reg_C"/>
    <property type="match status" value="1"/>
</dbReference>
<dbReference type="RefSeq" id="WP_050426822.1">
    <property type="nucleotide sequence ID" value="NZ_CP014283.1"/>
</dbReference>
<evidence type="ECO:0000256" key="1">
    <source>
        <dbReference type="ARBA" id="ARBA00023015"/>
    </source>
</evidence>
<gene>
    <name evidence="4" type="ORF">D7J84_31445</name>
</gene>
<accession>A0A9W3VHQ2</accession>
<keyword evidence="4" id="KW-0614">Plasmid</keyword>
<dbReference type="Proteomes" id="UP000269847">
    <property type="component" value="Plasmid p.1"/>
</dbReference>
<dbReference type="SMART" id="SM00862">
    <property type="entry name" value="Trans_reg_C"/>
    <property type="match status" value="1"/>
</dbReference>
<keyword evidence="2" id="KW-0238">DNA-binding</keyword>
<evidence type="ECO:0000313" key="4">
    <source>
        <dbReference type="EMBL" id="AYF85463.1"/>
    </source>
</evidence>
<dbReference type="PROSITE" id="PS51755">
    <property type="entry name" value="OMPR_PHOB"/>
    <property type="match status" value="1"/>
</dbReference>
<name>A0A9W3VHQ2_BACTU</name>